<evidence type="ECO:0000313" key="3">
    <source>
        <dbReference type="Proteomes" id="UP001218218"/>
    </source>
</evidence>
<dbReference type="InterPro" id="IPR001810">
    <property type="entry name" value="F-box_dom"/>
</dbReference>
<dbReference type="SUPFAM" id="SSF81383">
    <property type="entry name" value="F-box domain"/>
    <property type="match status" value="1"/>
</dbReference>
<dbReference type="AlphaFoldDB" id="A0AAD6ZXT8"/>
<dbReference type="Pfam" id="PF12937">
    <property type="entry name" value="F-box-like"/>
    <property type="match status" value="1"/>
</dbReference>
<evidence type="ECO:0000259" key="1">
    <source>
        <dbReference type="Pfam" id="PF12937"/>
    </source>
</evidence>
<dbReference type="EMBL" id="JARIHO010000022">
    <property type="protein sequence ID" value="KAJ7343721.1"/>
    <property type="molecule type" value="Genomic_DNA"/>
</dbReference>
<feature type="non-terminal residue" evidence="2">
    <location>
        <position position="52"/>
    </location>
</feature>
<keyword evidence="3" id="KW-1185">Reference proteome</keyword>
<organism evidence="2 3">
    <name type="scientific">Mycena albidolilacea</name>
    <dbReference type="NCBI Taxonomy" id="1033008"/>
    <lineage>
        <taxon>Eukaryota</taxon>
        <taxon>Fungi</taxon>
        <taxon>Dikarya</taxon>
        <taxon>Basidiomycota</taxon>
        <taxon>Agaricomycotina</taxon>
        <taxon>Agaricomycetes</taxon>
        <taxon>Agaricomycetidae</taxon>
        <taxon>Agaricales</taxon>
        <taxon>Marasmiineae</taxon>
        <taxon>Mycenaceae</taxon>
        <taxon>Mycena</taxon>
    </lineage>
</organism>
<dbReference type="InterPro" id="IPR036047">
    <property type="entry name" value="F-box-like_dom_sf"/>
</dbReference>
<reference evidence="2" key="1">
    <citation type="submission" date="2023-03" db="EMBL/GenBank/DDBJ databases">
        <title>Massive genome expansion in bonnet fungi (Mycena s.s.) driven by repeated elements and novel gene families across ecological guilds.</title>
        <authorList>
            <consortium name="Lawrence Berkeley National Laboratory"/>
            <person name="Harder C.B."/>
            <person name="Miyauchi S."/>
            <person name="Viragh M."/>
            <person name="Kuo A."/>
            <person name="Thoen E."/>
            <person name="Andreopoulos B."/>
            <person name="Lu D."/>
            <person name="Skrede I."/>
            <person name="Drula E."/>
            <person name="Henrissat B."/>
            <person name="Morin E."/>
            <person name="Kohler A."/>
            <person name="Barry K."/>
            <person name="LaButti K."/>
            <person name="Morin E."/>
            <person name="Salamov A."/>
            <person name="Lipzen A."/>
            <person name="Mereny Z."/>
            <person name="Hegedus B."/>
            <person name="Baldrian P."/>
            <person name="Stursova M."/>
            <person name="Weitz H."/>
            <person name="Taylor A."/>
            <person name="Grigoriev I.V."/>
            <person name="Nagy L.G."/>
            <person name="Martin F."/>
            <person name="Kauserud H."/>
        </authorList>
    </citation>
    <scope>NUCLEOTIDE SEQUENCE</scope>
    <source>
        <strain evidence="2">CBHHK002</strain>
    </source>
</reference>
<dbReference type="Proteomes" id="UP001218218">
    <property type="component" value="Unassembled WGS sequence"/>
</dbReference>
<accession>A0AAD6ZXT8</accession>
<dbReference type="Gene3D" id="1.20.1280.50">
    <property type="match status" value="1"/>
</dbReference>
<comment type="caution">
    <text evidence="2">The sequence shown here is derived from an EMBL/GenBank/DDBJ whole genome shotgun (WGS) entry which is preliminary data.</text>
</comment>
<gene>
    <name evidence="2" type="ORF">DFH08DRAFT_701948</name>
</gene>
<name>A0AAD6ZXT8_9AGAR</name>
<feature type="domain" description="F-box" evidence="1">
    <location>
        <begin position="3"/>
        <end position="34"/>
    </location>
</feature>
<sequence length="52" mass="6000">MSSTLPPELTDRIIDFLWDHQLDLRACSLVCSQWLPASRFHIFESITIPSDP</sequence>
<proteinExistence type="predicted"/>
<protein>
    <recommendedName>
        <fullName evidence="1">F-box domain-containing protein</fullName>
    </recommendedName>
</protein>
<evidence type="ECO:0000313" key="2">
    <source>
        <dbReference type="EMBL" id="KAJ7343721.1"/>
    </source>
</evidence>